<dbReference type="InterPro" id="IPR044492">
    <property type="entry name" value="P_typ_ATPase_HD_dom"/>
</dbReference>
<keyword evidence="5 6" id="KW-0472">Membrane</keyword>
<evidence type="ECO:0000313" key="9">
    <source>
        <dbReference type="Proteomes" id="UP001377804"/>
    </source>
</evidence>
<dbReference type="InterPro" id="IPR023299">
    <property type="entry name" value="ATPase_P-typ_cyto_dom_N"/>
</dbReference>
<feature type="transmembrane region" description="Helical" evidence="6">
    <location>
        <begin position="607"/>
        <end position="624"/>
    </location>
</feature>
<dbReference type="InterPro" id="IPR001757">
    <property type="entry name" value="P_typ_ATPase"/>
</dbReference>
<dbReference type="PANTHER" id="PTHR42861">
    <property type="entry name" value="CALCIUM-TRANSPORTING ATPASE"/>
    <property type="match status" value="1"/>
</dbReference>
<dbReference type="Proteomes" id="UP001377804">
    <property type="component" value="Unassembled WGS sequence"/>
</dbReference>
<comment type="subcellular location">
    <subcellularLocation>
        <location evidence="1">Membrane</location>
        <topology evidence="1">Multi-pass membrane protein</topology>
    </subcellularLocation>
</comment>
<evidence type="ECO:0000256" key="4">
    <source>
        <dbReference type="ARBA" id="ARBA00022989"/>
    </source>
</evidence>
<evidence type="ECO:0000313" key="8">
    <source>
        <dbReference type="EMBL" id="MEJ6347812.1"/>
    </source>
</evidence>
<gene>
    <name evidence="8" type="ORF">R4Y45_00860</name>
</gene>
<reference evidence="8 9" key="1">
    <citation type="submission" date="2023-10" db="EMBL/GenBank/DDBJ databases">
        <title>Holzapfeliella saturejae sp. nov. isolated from Satureja montana flowers.</title>
        <authorList>
            <person name="Alcantara C."/>
            <person name="Zuniga M."/>
            <person name="Landete J.M."/>
            <person name="Monedero V."/>
        </authorList>
    </citation>
    <scope>NUCLEOTIDE SEQUENCE [LARGE SCALE GENOMIC DNA]</scope>
    <source>
        <strain evidence="8 9">He02</strain>
    </source>
</reference>
<dbReference type="InterPro" id="IPR023298">
    <property type="entry name" value="ATPase_P-typ_TM_dom_sf"/>
</dbReference>
<proteinExistence type="predicted"/>
<feature type="transmembrane region" description="Helical" evidence="6">
    <location>
        <begin position="756"/>
        <end position="776"/>
    </location>
</feature>
<dbReference type="Gene3D" id="3.40.50.1000">
    <property type="entry name" value="HAD superfamily/HAD-like"/>
    <property type="match status" value="1"/>
</dbReference>
<feature type="transmembrane region" description="Helical" evidence="6">
    <location>
        <begin position="630"/>
        <end position="648"/>
    </location>
</feature>
<dbReference type="PRINTS" id="PR00120">
    <property type="entry name" value="HATPASE"/>
</dbReference>
<protein>
    <submittedName>
        <fullName evidence="8">HAD-IC family P-type ATPase</fullName>
    </submittedName>
</protein>
<sequence length="789" mass="86646">MKNQATTELIQNGLSSKLVEQKKSEGKVNVPVKSLTRSVGQIISENTLTLFNAINLFFAILVAITGKYANLWFLGPVLFNTVIGIFQELRAKRQVDAMSLITMQQITVKRDGKSVQLSQDELVEGDIVTLKRGNEIPADGIVLQTNGLEVDESPLTGESRNIIKKDQDEVLSGSFINSGQAIVQLTKVGHESFISKLSLEAKTEKKTSSQLLNMINKIIRILTYIIIPLGIILAISSYLKGGGYIQIILGTATAVIGMIPEGLVLLTSVALAVGSLNLSRKKVLTRSINAIESLARIDTLCLDKTGTITTGNLHIHEIEPVADLTKEELINQTQAIVQANQDDNATARVILGYTQTPAIKETTATLPFSSDRKMSGASFTDNPDEFWLMGAPEFIFKNQKLPIDMAEKIAQATTDGFRIILIAKGTGDLKQLDDASLTPMGWLKIADEVRPSAKQTFNYLAEQGIDLKVISGDNPVTVSNVAQRAGIKGSKDYVDMSQQTDNVDFTYLVQNYNIFGRVSPTQKRNLIKSYQKLGKTVGMTGDGVNDVLALKQSDCAIAVAGGNDASQSVADFVLLNANFDNMINILNEGRRVINNIERVASMYLNKTIYSIILAVIFIFVNLQYPFHLSQLTPATMLTVGIPSFFLALEPDFSRPNGRFMDNVLSIAAPAAFSIVTYVIIFSFLQSYAQVPFADSSTMVSLMITVIGFITLLYLSKPLTPIKYGLLSLVIIGIIISYGFLGNLFELTSIFNFDLAIWYIPLILTAWPLFVLYRIIFKKLNNYYISKKGA</sequence>
<dbReference type="InterPro" id="IPR059000">
    <property type="entry name" value="ATPase_P-type_domA"/>
</dbReference>
<dbReference type="Gene3D" id="2.70.150.10">
    <property type="entry name" value="Calcium-transporting ATPase, cytoplasmic transduction domain A"/>
    <property type="match status" value="1"/>
</dbReference>
<feature type="transmembrane region" description="Helical" evidence="6">
    <location>
        <begin position="660"/>
        <end position="684"/>
    </location>
</feature>
<dbReference type="EMBL" id="JAWMWG010000001">
    <property type="protein sequence ID" value="MEJ6347812.1"/>
    <property type="molecule type" value="Genomic_DNA"/>
</dbReference>
<keyword evidence="4 6" id="KW-1133">Transmembrane helix</keyword>
<keyword evidence="3" id="KW-1278">Translocase</keyword>
<dbReference type="SUPFAM" id="SSF81665">
    <property type="entry name" value="Calcium ATPase, transmembrane domain M"/>
    <property type="match status" value="1"/>
</dbReference>
<feature type="transmembrane region" description="Helical" evidence="6">
    <location>
        <begin position="221"/>
        <end position="239"/>
    </location>
</feature>
<evidence type="ECO:0000256" key="1">
    <source>
        <dbReference type="ARBA" id="ARBA00004141"/>
    </source>
</evidence>
<dbReference type="Pfam" id="PF00122">
    <property type="entry name" value="E1-E2_ATPase"/>
    <property type="match status" value="1"/>
</dbReference>
<dbReference type="Pfam" id="PF00702">
    <property type="entry name" value="Hydrolase"/>
    <property type="match status" value="1"/>
</dbReference>
<accession>A0ABU8SEK5</accession>
<evidence type="ECO:0000256" key="5">
    <source>
        <dbReference type="ARBA" id="ARBA00023136"/>
    </source>
</evidence>
<dbReference type="SUPFAM" id="SSF56784">
    <property type="entry name" value="HAD-like"/>
    <property type="match status" value="1"/>
</dbReference>
<feature type="transmembrane region" description="Helical" evidence="6">
    <location>
        <begin position="245"/>
        <end position="278"/>
    </location>
</feature>
<dbReference type="SUPFAM" id="SSF81660">
    <property type="entry name" value="Metal cation-transporting ATPase, ATP-binding domain N"/>
    <property type="match status" value="1"/>
</dbReference>
<organism evidence="8 9">
    <name type="scientific">Holzapfeliella saturejae</name>
    <dbReference type="NCBI Taxonomy" id="3082953"/>
    <lineage>
        <taxon>Bacteria</taxon>
        <taxon>Bacillati</taxon>
        <taxon>Bacillota</taxon>
        <taxon>Bacilli</taxon>
        <taxon>Lactobacillales</taxon>
        <taxon>Lactobacillaceae</taxon>
        <taxon>Holzapfeliella</taxon>
    </lineage>
</organism>
<feature type="transmembrane region" description="Helical" evidence="6">
    <location>
        <begin position="696"/>
        <end position="714"/>
    </location>
</feature>
<dbReference type="InterPro" id="IPR036412">
    <property type="entry name" value="HAD-like_sf"/>
</dbReference>
<dbReference type="Gene3D" id="3.40.1110.10">
    <property type="entry name" value="Calcium-transporting ATPase, cytoplasmic domain N"/>
    <property type="match status" value="1"/>
</dbReference>
<dbReference type="SFLD" id="SFLDF00027">
    <property type="entry name" value="p-type_atpase"/>
    <property type="match status" value="1"/>
</dbReference>
<evidence type="ECO:0000256" key="2">
    <source>
        <dbReference type="ARBA" id="ARBA00022692"/>
    </source>
</evidence>
<dbReference type="InterPro" id="IPR008250">
    <property type="entry name" value="ATPase_P-typ_transduc_dom_A_sf"/>
</dbReference>
<evidence type="ECO:0000256" key="3">
    <source>
        <dbReference type="ARBA" id="ARBA00022967"/>
    </source>
</evidence>
<evidence type="ECO:0000256" key="6">
    <source>
        <dbReference type="SAM" id="Phobius"/>
    </source>
</evidence>
<name>A0ABU8SEK5_9LACO</name>
<keyword evidence="9" id="KW-1185">Reference proteome</keyword>
<dbReference type="InterPro" id="IPR018303">
    <property type="entry name" value="ATPase_P-typ_P_site"/>
</dbReference>
<keyword evidence="2 6" id="KW-0812">Transmembrane</keyword>
<dbReference type="PROSITE" id="PS00154">
    <property type="entry name" value="ATPASE_E1_E2"/>
    <property type="match status" value="1"/>
</dbReference>
<feature type="transmembrane region" description="Helical" evidence="6">
    <location>
        <begin position="47"/>
        <end position="65"/>
    </location>
</feature>
<dbReference type="SUPFAM" id="SSF81653">
    <property type="entry name" value="Calcium ATPase, transduction domain A"/>
    <property type="match status" value="1"/>
</dbReference>
<dbReference type="RefSeq" id="WP_339968346.1">
    <property type="nucleotide sequence ID" value="NZ_JAWMWG010000001.1"/>
</dbReference>
<dbReference type="InterPro" id="IPR023214">
    <property type="entry name" value="HAD_sf"/>
</dbReference>
<feature type="transmembrane region" description="Helical" evidence="6">
    <location>
        <begin position="723"/>
        <end position="744"/>
    </location>
</feature>
<dbReference type="Gene3D" id="1.20.1110.10">
    <property type="entry name" value="Calcium-transporting ATPase, transmembrane domain"/>
    <property type="match status" value="1"/>
</dbReference>
<feature type="transmembrane region" description="Helical" evidence="6">
    <location>
        <begin position="71"/>
        <end position="89"/>
    </location>
</feature>
<dbReference type="SFLD" id="SFLDG00002">
    <property type="entry name" value="C1.7:_P-type_atpase_like"/>
    <property type="match status" value="1"/>
</dbReference>
<dbReference type="SFLD" id="SFLDS00003">
    <property type="entry name" value="Haloacid_Dehalogenase"/>
    <property type="match status" value="1"/>
</dbReference>
<dbReference type="PRINTS" id="PR00119">
    <property type="entry name" value="CATATPASE"/>
</dbReference>
<comment type="caution">
    <text evidence="8">The sequence shown here is derived from an EMBL/GenBank/DDBJ whole genome shotgun (WGS) entry which is preliminary data.</text>
</comment>
<evidence type="ECO:0000259" key="7">
    <source>
        <dbReference type="Pfam" id="PF00122"/>
    </source>
</evidence>
<dbReference type="NCBIfam" id="TIGR01494">
    <property type="entry name" value="ATPase_P-type"/>
    <property type="match status" value="2"/>
</dbReference>
<feature type="domain" description="P-type ATPase A" evidence="7">
    <location>
        <begin position="105"/>
        <end position="198"/>
    </location>
</feature>